<dbReference type="SUPFAM" id="SSF46689">
    <property type="entry name" value="Homeodomain-like"/>
    <property type="match status" value="1"/>
</dbReference>
<evidence type="ECO:0000313" key="6">
    <source>
        <dbReference type="EMBL" id="TQM82709.1"/>
    </source>
</evidence>
<dbReference type="InterPro" id="IPR036271">
    <property type="entry name" value="Tet_transcr_reg_TetR-rel_C_sf"/>
</dbReference>
<evidence type="ECO:0000256" key="2">
    <source>
        <dbReference type="ARBA" id="ARBA00023125"/>
    </source>
</evidence>
<evidence type="ECO:0000256" key="1">
    <source>
        <dbReference type="ARBA" id="ARBA00023015"/>
    </source>
</evidence>
<sequence length="212" mass="23180">MTRPRIITALRYDAPVPRPKTHDDALRGRLLERAGELLSTEGPGALSLRRLAADVNTSTTAVYSLFGGKPALLNAVYEEAFRRFGERIASVPQTDDPVEDLVQIGLAYRASALADPQFYLVMFSKVVPNFEPSDETKEAAVQTFLPVVRDVGRAVESGLFASEPPERIALAMWGMVHGLVSLELNGNLPPGVEIAPVYERALRAHADGWRVT</sequence>
<name>A0A543JIL4_9PSEU</name>
<dbReference type="SUPFAM" id="SSF48498">
    <property type="entry name" value="Tetracyclin repressor-like, C-terminal domain"/>
    <property type="match status" value="1"/>
</dbReference>
<evidence type="ECO:0000259" key="5">
    <source>
        <dbReference type="PROSITE" id="PS50977"/>
    </source>
</evidence>
<dbReference type="InterPro" id="IPR025996">
    <property type="entry name" value="MT1864/Rv1816-like_C"/>
</dbReference>
<dbReference type="Pfam" id="PF13305">
    <property type="entry name" value="TetR_C_33"/>
    <property type="match status" value="1"/>
</dbReference>
<evidence type="ECO:0000256" key="3">
    <source>
        <dbReference type="ARBA" id="ARBA00023163"/>
    </source>
</evidence>
<comment type="caution">
    <text evidence="6">The sequence shown here is derived from an EMBL/GenBank/DDBJ whole genome shotgun (WGS) entry which is preliminary data.</text>
</comment>
<dbReference type="EMBL" id="VFPP01000001">
    <property type="protein sequence ID" value="TQM82709.1"/>
    <property type="molecule type" value="Genomic_DNA"/>
</dbReference>
<accession>A0A543JIL4</accession>
<dbReference type="Proteomes" id="UP000316628">
    <property type="component" value="Unassembled WGS sequence"/>
</dbReference>
<feature type="DNA-binding region" description="H-T-H motif" evidence="4">
    <location>
        <begin position="47"/>
        <end position="66"/>
    </location>
</feature>
<dbReference type="InterPro" id="IPR001647">
    <property type="entry name" value="HTH_TetR"/>
</dbReference>
<gene>
    <name evidence="6" type="ORF">FHX81_5119</name>
</gene>
<dbReference type="InterPro" id="IPR050109">
    <property type="entry name" value="HTH-type_TetR-like_transc_reg"/>
</dbReference>
<dbReference type="GO" id="GO:0003700">
    <property type="term" value="F:DNA-binding transcription factor activity"/>
    <property type="evidence" value="ECO:0007669"/>
    <property type="project" value="TreeGrafter"/>
</dbReference>
<dbReference type="Gene3D" id="1.10.357.10">
    <property type="entry name" value="Tetracycline Repressor, domain 2"/>
    <property type="match status" value="1"/>
</dbReference>
<dbReference type="AlphaFoldDB" id="A0A543JIL4"/>
<evidence type="ECO:0000256" key="4">
    <source>
        <dbReference type="PROSITE-ProRule" id="PRU00335"/>
    </source>
</evidence>
<evidence type="ECO:0000313" key="7">
    <source>
        <dbReference type="Proteomes" id="UP000316628"/>
    </source>
</evidence>
<dbReference type="GO" id="GO:0000976">
    <property type="term" value="F:transcription cis-regulatory region binding"/>
    <property type="evidence" value="ECO:0007669"/>
    <property type="project" value="TreeGrafter"/>
</dbReference>
<dbReference type="Pfam" id="PF00440">
    <property type="entry name" value="TetR_N"/>
    <property type="match status" value="1"/>
</dbReference>
<dbReference type="PANTHER" id="PTHR30055:SF209">
    <property type="entry name" value="POSSIBLE TRANSCRIPTIONAL REGULATORY PROTEIN (PROBABLY TETR-FAMILY)"/>
    <property type="match status" value="1"/>
</dbReference>
<dbReference type="PANTHER" id="PTHR30055">
    <property type="entry name" value="HTH-TYPE TRANSCRIPTIONAL REGULATOR RUTR"/>
    <property type="match status" value="1"/>
</dbReference>
<proteinExistence type="predicted"/>
<keyword evidence="7" id="KW-1185">Reference proteome</keyword>
<organism evidence="6 7">
    <name type="scientific">Saccharothrix saharensis</name>
    <dbReference type="NCBI Taxonomy" id="571190"/>
    <lineage>
        <taxon>Bacteria</taxon>
        <taxon>Bacillati</taxon>
        <taxon>Actinomycetota</taxon>
        <taxon>Actinomycetes</taxon>
        <taxon>Pseudonocardiales</taxon>
        <taxon>Pseudonocardiaceae</taxon>
        <taxon>Saccharothrix</taxon>
    </lineage>
</organism>
<keyword evidence="2 4" id="KW-0238">DNA-binding</keyword>
<keyword evidence="1" id="KW-0805">Transcription regulation</keyword>
<dbReference type="PROSITE" id="PS50977">
    <property type="entry name" value="HTH_TETR_2"/>
    <property type="match status" value="1"/>
</dbReference>
<dbReference type="InterPro" id="IPR009057">
    <property type="entry name" value="Homeodomain-like_sf"/>
</dbReference>
<feature type="domain" description="HTH tetR-type" evidence="5">
    <location>
        <begin position="24"/>
        <end position="84"/>
    </location>
</feature>
<reference evidence="6 7" key="1">
    <citation type="submission" date="2019-06" db="EMBL/GenBank/DDBJ databases">
        <title>Sequencing the genomes of 1000 actinobacteria strains.</title>
        <authorList>
            <person name="Klenk H.-P."/>
        </authorList>
    </citation>
    <scope>NUCLEOTIDE SEQUENCE [LARGE SCALE GENOMIC DNA]</scope>
    <source>
        <strain evidence="6 7">DSM 45456</strain>
    </source>
</reference>
<protein>
    <submittedName>
        <fullName evidence="6">TetR family transcriptional regulator</fullName>
    </submittedName>
</protein>
<keyword evidence="3" id="KW-0804">Transcription</keyword>